<dbReference type="Pfam" id="PF01391">
    <property type="entry name" value="Collagen"/>
    <property type="match status" value="1"/>
</dbReference>
<dbReference type="AlphaFoldDB" id="A0A2G9U665"/>
<dbReference type="EMBL" id="KZ349372">
    <property type="protein sequence ID" value="PIO65020.1"/>
    <property type="molecule type" value="Genomic_DNA"/>
</dbReference>
<organism evidence="3 4">
    <name type="scientific">Teladorsagia circumcincta</name>
    <name type="common">Brown stomach worm</name>
    <name type="synonym">Ostertagia circumcincta</name>
    <dbReference type="NCBI Taxonomy" id="45464"/>
    <lineage>
        <taxon>Eukaryota</taxon>
        <taxon>Metazoa</taxon>
        <taxon>Ecdysozoa</taxon>
        <taxon>Nematoda</taxon>
        <taxon>Chromadorea</taxon>
        <taxon>Rhabditida</taxon>
        <taxon>Rhabditina</taxon>
        <taxon>Rhabditomorpha</taxon>
        <taxon>Strongyloidea</taxon>
        <taxon>Trichostrongylidae</taxon>
        <taxon>Teladorsagia</taxon>
    </lineage>
</organism>
<dbReference type="Proteomes" id="UP000230423">
    <property type="component" value="Unassembled WGS sequence"/>
</dbReference>
<name>A0A2G9U665_TELCI</name>
<sequence length="77" mass="8066">MMRRLFQPDYDDDLMRIRGTPGPKGPPGPPGQPGPPGNPGAPGQAGSAGHGGERGICPKYCAIDGGVFFDDGSFRRR</sequence>
<evidence type="ECO:0000256" key="2">
    <source>
        <dbReference type="SAM" id="MobiDB-lite"/>
    </source>
</evidence>
<protein>
    <recommendedName>
        <fullName evidence="5">Collagen triple helix repeat protein</fullName>
    </recommendedName>
</protein>
<accession>A0A2G9U665</accession>
<evidence type="ECO:0000313" key="3">
    <source>
        <dbReference type="EMBL" id="PIO65020.1"/>
    </source>
</evidence>
<dbReference type="PANTHER" id="PTHR24637:SF262">
    <property type="entry name" value="CUTICLE COLLAGEN 34-RELATED"/>
    <property type="match status" value="1"/>
</dbReference>
<proteinExistence type="predicted"/>
<evidence type="ECO:0008006" key="5">
    <source>
        <dbReference type="Google" id="ProtNLM"/>
    </source>
</evidence>
<gene>
    <name evidence="3" type="ORF">TELCIR_13329</name>
</gene>
<reference evidence="3 4" key="1">
    <citation type="submission" date="2015-09" db="EMBL/GenBank/DDBJ databases">
        <title>Draft genome of the parasitic nematode Teladorsagia circumcincta isolate WARC Sus (inbred).</title>
        <authorList>
            <person name="Mitreva M."/>
        </authorList>
    </citation>
    <scope>NUCLEOTIDE SEQUENCE [LARGE SCALE GENOMIC DNA]</scope>
    <source>
        <strain evidence="3 4">S</strain>
    </source>
</reference>
<keyword evidence="1" id="KW-0677">Repeat</keyword>
<evidence type="ECO:0000256" key="1">
    <source>
        <dbReference type="ARBA" id="ARBA00022737"/>
    </source>
</evidence>
<feature type="compositionally biased region" description="Pro residues" evidence="2">
    <location>
        <begin position="23"/>
        <end position="39"/>
    </location>
</feature>
<dbReference type="PANTHER" id="PTHR24637">
    <property type="entry name" value="COLLAGEN"/>
    <property type="match status" value="1"/>
</dbReference>
<evidence type="ECO:0000313" key="4">
    <source>
        <dbReference type="Proteomes" id="UP000230423"/>
    </source>
</evidence>
<keyword evidence="4" id="KW-1185">Reference proteome</keyword>
<feature type="region of interest" description="Disordered" evidence="2">
    <location>
        <begin position="1"/>
        <end position="56"/>
    </location>
</feature>
<dbReference type="InterPro" id="IPR008160">
    <property type="entry name" value="Collagen"/>
</dbReference>